<dbReference type="EMBL" id="PYUC01000014">
    <property type="protein sequence ID" value="PTB18121.1"/>
    <property type="molecule type" value="Genomic_DNA"/>
</dbReference>
<protein>
    <recommendedName>
        <fullName evidence="3">DUF676 domain-containing protein</fullName>
    </recommendedName>
</protein>
<name>A0A2T3XNM8_9BURK</name>
<evidence type="ECO:0008006" key="3">
    <source>
        <dbReference type="Google" id="ProtNLM"/>
    </source>
</evidence>
<dbReference type="Gene3D" id="3.40.50.1820">
    <property type="entry name" value="alpha/beta hydrolase"/>
    <property type="match status" value="1"/>
</dbReference>
<dbReference type="SUPFAM" id="SSF53474">
    <property type="entry name" value="alpha/beta-Hydrolases"/>
    <property type="match status" value="1"/>
</dbReference>
<evidence type="ECO:0000313" key="1">
    <source>
        <dbReference type="EMBL" id="PTB18121.1"/>
    </source>
</evidence>
<reference evidence="1 2" key="1">
    <citation type="submission" date="2018-03" db="EMBL/GenBank/DDBJ databases">
        <title>Whole genome analyses suggest that Burkholderia sensu lato contains two further novel genera in the rhizoxinica-symbiotica group Mycetohabitans gen. nov., and Trinickia gen. nov.: implications for the evolution of diazotrophy and nodulation in the Burkholderiaceae.</title>
        <authorList>
            <person name="Estrada De Los Santos P."/>
            <person name="Palmer M."/>
            <person name="Chavez-Ramirez B."/>
            <person name="Steenkamp E.T."/>
            <person name="Hirsch A.M."/>
            <person name="Manyaka P."/>
            <person name="Maluk M."/>
            <person name="Lafos M."/>
            <person name="Crook M."/>
            <person name="Gross E."/>
            <person name="Simon M.F."/>
            <person name="Bueno Dos Reis Junior F."/>
            <person name="Poole P.S."/>
            <person name="Venter S.N."/>
            <person name="James E.K."/>
        </authorList>
    </citation>
    <scope>NUCLEOTIDE SEQUENCE [LARGE SCALE GENOMIC DNA]</scope>
    <source>
        <strain evidence="1 2">JPY-366</strain>
    </source>
</reference>
<organism evidence="1 2">
    <name type="scientific">Trinickia symbiotica</name>
    <dbReference type="NCBI Taxonomy" id="863227"/>
    <lineage>
        <taxon>Bacteria</taxon>
        <taxon>Pseudomonadati</taxon>
        <taxon>Pseudomonadota</taxon>
        <taxon>Betaproteobacteria</taxon>
        <taxon>Burkholderiales</taxon>
        <taxon>Burkholderiaceae</taxon>
        <taxon>Trinickia</taxon>
    </lineage>
</organism>
<comment type="caution">
    <text evidence="1">The sequence shown here is derived from an EMBL/GenBank/DDBJ whole genome shotgun (WGS) entry which is preliminary data.</text>
</comment>
<gene>
    <name evidence="1" type="ORF">C9I57_25195</name>
</gene>
<dbReference type="Proteomes" id="UP000240638">
    <property type="component" value="Unassembled WGS sequence"/>
</dbReference>
<accession>A0A2T3XNM8</accession>
<sequence>MNQSDIDETTADPFCGFNVGSTVFRARPLPTPPARFVFESPLMRLISDHHYANVITQGTDLATAGYNTQIPRRSIVVHHYYDQASALLGDGQTPPITKFAEDLAVLIEHMQGLIEIGPNGYATRDDFRCYLVAHSMGGLVARTFLQNRAVDPKSLYKKVLKLFTYATPHNGIDILGTNVPSFLTPHEIDTFNRDRMSKYLDLVQRYLATRSVAWMPEGCLAARRIFTLIGTNRQDYEVAFGLSRTFVGKGSDGLVKIQNADLAGFDNSGTVEPCAKAFAFRSHSGFFGIVNSEEGYQNLQRFLFGNYRVDVWLDVNDVTLPPGCLADADALNRLDAAYPVEVLVSLRNKSWYLTRRVAVEDSAAVFEHKELRLPGRPKPAVSKLLSTVFMADWGKKNPSDPTVAYRLALNVLMPDFQVNGADASDGQYEGSKIFSGAAIIELTTDVSPWTARYWWESDSPGSTAPPVQRNLALTPVNSTQFRTTIQVTSGHPVNLDAQLRFEISPWK</sequence>
<dbReference type="AlphaFoldDB" id="A0A2T3XNM8"/>
<evidence type="ECO:0000313" key="2">
    <source>
        <dbReference type="Proteomes" id="UP000240638"/>
    </source>
</evidence>
<proteinExistence type="predicted"/>
<dbReference type="InterPro" id="IPR029058">
    <property type="entry name" value="AB_hydrolase_fold"/>
</dbReference>